<dbReference type="Pfam" id="PF00534">
    <property type="entry name" value="Glycos_transf_1"/>
    <property type="match status" value="1"/>
</dbReference>
<keyword evidence="5" id="KW-1185">Reference proteome</keyword>
<proteinExistence type="predicted"/>
<reference evidence="4" key="1">
    <citation type="submission" date="2017-05" db="EMBL/GenBank/DDBJ databases">
        <title>Complete and WGS of Bordetella genogroups.</title>
        <authorList>
            <person name="Spilker T."/>
            <person name="Lipuma J."/>
        </authorList>
    </citation>
    <scope>NUCLEOTIDE SEQUENCE</scope>
    <source>
        <strain evidence="4">AU21707</strain>
    </source>
</reference>
<dbReference type="CDD" id="cd03801">
    <property type="entry name" value="GT4_PimA-like"/>
    <property type="match status" value="1"/>
</dbReference>
<keyword evidence="2" id="KW-0808">Transferase</keyword>
<dbReference type="PANTHER" id="PTHR12526">
    <property type="entry name" value="GLYCOSYLTRANSFERASE"/>
    <property type="match status" value="1"/>
</dbReference>
<evidence type="ECO:0000259" key="3">
    <source>
        <dbReference type="Pfam" id="PF00534"/>
    </source>
</evidence>
<sequence length="835" mass="92272">MDDNKAEHTGNSKDLRLSGRVMRHVIRRYASRIRRLLGRLLGRGRSPGAVDVGDFDRMYYLKHNPDVAASGIDPYQHYVMHGKTEGRIAAPLRLGSTMGFQRLPRDRDSVLLVSHEASLTGAPVLSWNLAAELTSRYNVVVLLLGGGPLVDDFTRTGAAVVGPFRNIIQAPQIADSVLDEILEQVPLSFAITNSVVSTAVCAALAGRFIPNVPLIHEFAAYTRPRGLFESAALWSGQLVFSTRLTLQNALEDEPAVAKCRREIIPQGLCRLPPREIVEQLPTEQGERLKQAILGPAPRSDEFVVLGLGTVQLRKGVELFIAAAHRMVMLDPTTNFRFVWIGPNFRPANDFEYSAYLVDQIKRSGLTERLTILPETPDIEVAYGVADILLLSSRLDPLPNVALDVMSRRIPLVCFDQTTGLADVLADEGLGDRCVAAYLDVHDMADKALAFARDAEYRTATGAALQEISQRRFDMGRYVTQLEGLAAIRRAEIDVERDQAQRIAKAQLLDPAFALPPTVMYLSQEQAANFHIRCWTSGISRRKPFPGFHPGVYREAGMPDGDTQDSLLHYIEAGRPDGPWSTEVITEHSPLVEPPAGARIALHLHVYYADMLPAILRALEGNNTLPDLLISVPADTVRQQIAGALQGYRGKVARVAVVPNRGRDIGPMLTEFGDLIRDGYDVFGHVHTKKTVDIADVRVSEKWTDFLFENVLGGAHRIADRIVGRLATDPGLGMIFPDNPGCIGWDKNRPHAEALAARLGILRLPTEFNFPVGTMFWARTDALRALLELELAWEDYPTEPLGYDGSMLHALERLLPLIVQNAGKKIAVTRWGKSNR</sequence>
<comment type="caution">
    <text evidence="4">The sequence shown here is derived from an EMBL/GenBank/DDBJ whole genome shotgun (WGS) entry which is preliminary data.</text>
</comment>
<dbReference type="OrthoDB" id="8642125at2"/>
<accession>A0A261R7E9</accession>
<protein>
    <recommendedName>
        <fullName evidence="3">Glycosyl transferase family 1 domain-containing protein</fullName>
    </recommendedName>
</protein>
<name>A0A261R7E9_9BORD</name>
<evidence type="ECO:0000313" key="5">
    <source>
        <dbReference type="Proteomes" id="UP000216857"/>
    </source>
</evidence>
<evidence type="ECO:0000313" key="4">
    <source>
        <dbReference type="EMBL" id="OZI20929.1"/>
    </source>
</evidence>
<dbReference type="Gene3D" id="3.40.50.2000">
    <property type="entry name" value="Glycogen Phosphorylase B"/>
    <property type="match status" value="2"/>
</dbReference>
<dbReference type="InterPro" id="IPR007739">
    <property type="entry name" value="RgpF"/>
</dbReference>
<feature type="domain" description="Glycosyl transferase family 1" evidence="3">
    <location>
        <begin position="298"/>
        <end position="461"/>
    </location>
</feature>
<dbReference type="Pfam" id="PF05045">
    <property type="entry name" value="RgpF"/>
    <property type="match status" value="1"/>
</dbReference>
<organism evidence="4 5">
    <name type="scientific">Bordetella genomosp. 9</name>
    <dbReference type="NCBI Taxonomy" id="1416803"/>
    <lineage>
        <taxon>Bacteria</taxon>
        <taxon>Pseudomonadati</taxon>
        <taxon>Pseudomonadota</taxon>
        <taxon>Betaproteobacteria</taxon>
        <taxon>Burkholderiales</taxon>
        <taxon>Alcaligenaceae</taxon>
        <taxon>Bordetella</taxon>
    </lineage>
</organism>
<dbReference type="AlphaFoldDB" id="A0A261R7E9"/>
<dbReference type="SUPFAM" id="SSF53756">
    <property type="entry name" value="UDP-Glycosyltransferase/glycogen phosphorylase"/>
    <property type="match status" value="1"/>
</dbReference>
<keyword evidence="1" id="KW-0328">Glycosyltransferase</keyword>
<dbReference type="EMBL" id="NEVJ01000003">
    <property type="protein sequence ID" value="OZI20929.1"/>
    <property type="molecule type" value="Genomic_DNA"/>
</dbReference>
<evidence type="ECO:0000256" key="1">
    <source>
        <dbReference type="ARBA" id="ARBA00022676"/>
    </source>
</evidence>
<evidence type="ECO:0000256" key="2">
    <source>
        <dbReference type="ARBA" id="ARBA00022679"/>
    </source>
</evidence>
<dbReference type="InterPro" id="IPR001296">
    <property type="entry name" value="Glyco_trans_1"/>
</dbReference>
<dbReference type="GO" id="GO:0016757">
    <property type="term" value="F:glycosyltransferase activity"/>
    <property type="evidence" value="ECO:0007669"/>
    <property type="project" value="UniProtKB-KW"/>
</dbReference>
<dbReference type="PANTHER" id="PTHR12526:SF629">
    <property type="entry name" value="TEICHURONIC ACID BIOSYNTHESIS GLYCOSYLTRANSFERASE TUAH-RELATED"/>
    <property type="match status" value="1"/>
</dbReference>
<gene>
    <name evidence="4" type="ORF">CAL26_26095</name>
</gene>
<dbReference type="Proteomes" id="UP000216857">
    <property type="component" value="Unassembled WGS sequence"/>
</dbReference>
<dbReference type="RefSeq" id="WP_094849485.1">
    <property type="nucleotide sequence ID" value="NZ_NEVJ01000003.1"/>
</dbReference>